<proteinExistence type="predicted"/>
<keyword evidence="3" id="KW-1185">Reference proteome</keyword>
<dbReference type="EMBL" id="NSGH01000030">
    <property type="protein sequence ID" value="PBB04704.1"/>
    <property type="molecule type" value="Genomic_DNA"/>
</dbReference>
<reference evidence="2 3" key="1">
    <citation type="submission" date="2017-08" db="EMBL/GenBank/DDBJ databases">
        <title>Salimicrobium alkalisoli sp. nov., isolated from saline alkaline soil.</title>
        <authorList>
            <person name="Zhang G."/>
            <person name="Xiong Q."/>
        </authorList>
    </citation>
    <scope>NUCLEOTIDE SEQUENCE [LARGE SCALE GENOMIC DNA]</scope>
    <source>
        <strain evidence="2 3">WN024</strain>
    </source>
</reference>
<keyword evidence="1" id="KW-0472">Membrane</keyword>
<protein>
    <submittedName>
        <fullName evidence="2">Uncharacterized protein</fullName>
    </submittedName>
</protein>
<evidence type="ECO:0000313" key="2">
    <source>
        <dbReference type="EMBL" id="PBB04704.1"/>
    </source>
</evidence>
<name>A0ABX4HPE7_9BACI</name>
<keyword evidence="1" id="KW-1133">Transmembrane helix</keyword>
<evidence type="ECO:0000256" key="1">
    <source>
        <dbReference type="SAM" id="Phobius"/>
    </source>
</evidence>
<dbReference type="Proteomes" id="UP000217561">
    <property type="component" value="Unassembled WGS sequence"/>
</dbReference>
<dbReference type="RefSeq" id="WP_095822878.1">
    <property type="nucleotide sequence ID" value="NZ_NSGH01000030.1"/>
</dbReference>
<organism evidence="2 3">
    <name type="scientific">Salimicrobium humidisoli</name>
    <dbReference type="NCBI Taxonomy" id="2029857"/>
    <lineage>
        <taxon>Bacteria</taxon>
        <taxon>Bacillati</taxon>
        <taxon>Bacillota</taxon>
        <taxon>Bacilli</taxon>
        <taxon>Bacillales</taxon>
        <taxon>Bacillaceae</taxon>
        <taxon>Salimicrobium</taxon>
    </lineage>
</organism>
<feature type="transmembrane region" description="Helical" evidence="1">
    <location>
        <begin position="15"/>
        <end position="34"/>
    </location>
</feature>
<gene>
    <name evidence="2" type="ORF">CKW00_12745</name>
</gene>
<comment type="caution">
    <text evidence="2">The sequence shown here is derived from an EMBL/GenBank/DDBJ whole genome shotgun (WGS) entry which is preliminary data.</text>
</comment>
<accession>A0ABX4HPE7</accession>
<sequence length="120" mass="14515">MKKRYTFPVNEKGFYYPWVSALLFMFLLVFGYMIHTYYQNMELNQAIKKSYQTQRYYQSVYDKWTPFIISSTSFPLTIRRPLTDGEASVTCNDEEARILCTYTVIYKDLHKNYKQTYKLD</sequence>
<evidence type="ECO:0000313" key="3">
    <source>
        <dbReference type="Proteomes" id="UP000217561"/>
    </source>
</evidence>
<keyword evidence="1" id="KW-0812">Transmembrane</keyword>